<evidence type="ECO:0000259" key="4">
    <source>
        <dbReference type="PROSITE" id="PS51194"/>
    </source>
</evidence>
<accession>A0A0A0L9F8</accession>
<dbReference type="Proteomes" id="UP000029981">
    <property type="component" value="Chromosome 3"/>
</dbReference>
<reference evidence="5 6" key="1">
    <citation type="journal article" date="2009" name="Nat. Genet.">
        <title>The genome of the cucumber, Cucumis sativus L.</title>
        <authorList>
            <person name="Huang S."/>
            <person name="Li R."/>
            <person name="Zhang Z."/>
            <person name="Li L."/>
            <person name="Gu X."/>
            <person name="Fan W."/>
            <person name="Lucas W.J."/>
            <person name="Wang X."/>
            <person name="Xie B."/>
            <person name="Ni P."/>
            <person name="Ren Y."/>
            <person name="Zhu H."/>
            <person name="Li J."/>
            <person name="Lin K."/>
            <person name="Jin W."/>
            <person name="Fei Z."/>
            <person name="Li G."/>
            <person name="Staub J."/>
            <person name="Kilian A."/>
            <person name="van der Vossen E.A."/>
            <person name="Wu Y."/>
            <person name="Guo J."/>
            <person name="He J."/>
            <person name="Jia Z."/>
            <person name="Ren Y."/>
            <person name="Tian G."/>
            <person name="Lu Y."/>
            <person name="Ruan J."/>
            <person name="Qian W."/>
            <person name="Wang M."/>
            <person name="Huang Q."/>
            <person name="Li B."/>
            <person name="Xuan Z."/>
            <person name="Cao J."/>
            <person name="Asan"/>
            <person name="Wu Z."/>
            <person name="Zhang J."/>
            <person name="Cai Q."/>
            <person name="Bai Y."/>
            <person name="Zhao B."/>
            <person name="Han Y."/>
            <person name="Li Y."/>
            <person name="Li X."/>
            <person name="Wang S."/>
            <person name="Shi Q."/>
            <person name="Liu S."/>
            <person name="Cho W.K."/>
            <person name="Kim J.Y."/>
            <person name="Xu Y."/>
            <person name="Heller-Uszynska K."/>
            <person name="Miao H."/>
            <person name="Cheng Z."/>
            <person name="Zhang S."/>
            <person name="Wu J."/>
            <person name="Yang Y."/>
            <person name="Kang H."/>
            <person name="Li M."/>
            <person name="Liang H."/>
            <person name="Ren X."/>
            <person name="Shi Z."/>
            <person name="Wen M."/>
            <person name="Jian M."/>
            <person name="Yang H."/>
            <person name="Zhang G."/>
            <person name="Yang Z."/>
            <person name="Chen R."/>
            <person name="Liu S."/>
            <person name="Li J."/>
            <person name="Ma L."/>
            <person name="Liu H."/>
            <person name="Zhou Y."/>
            <person name="Zhao J."/>
            <person name="Fang X."/>
            <person name="Li G."/>
            <person name="Fang L."/>
            <person name="Li Y."/>
            <person name="Liu D."/>
            <person name="Zheng H."/>
            <person name="Zhang Y."/>
            <person name="Qin N."/>
            <person name="Li Z."/>
            <person name="Yang G."/>
            <person name="Yang S."/>
            <person name="Bolund L."/>
            <person name="Kristiansen K."/>
            <person name="Zheng H."/>
            <person name="Li S."/>
            <person name="Zhang X."/>
            <person name="Yang H."/>
            <person name="Wang J."/>
            <person name="Sun R."/>
            <person name="Zhang B."/>
            <person name="Jiang S."/>
            <person name="Wang J."/>
            <person name="Du Y."/>
            <person name="Li S."/>
        </authorList>
    </citation>
    <scope>NUCLEOTIDE SEQUENCE [LARGE SCALE GENOMIC DNA]</scope>
    <source>
        <strain evidence="6">cv. 9930</strain>
    </source>
</reference>
<dbReference type="Pfam" id="PF00271">
    <property type="entry name" value="Helicase_C"/>
    <property type="match status" value="1"/>
</dbReference>
<dbReference type="GO" id="GO:0003724">
    <property type="term" value="F:RNA helicase activity"/>
    <property type="evidence" value="ECO:0007669"/>
    <property type="project" value="UniProtKB-EC"/>
</dbReference>
<keyword evidence="6" id="KW-1185">Reference proteome</keyword>
<evidence type="ECO:0000256" key="3">
    <source>
        <dbReference type="SAM" id="MobiDB-lite"/>
    </source>
</evidence>
<dbReference type="InterPro" id="IPR027417">
    <property type="entry name" value="P-loop_NTPase"/>
</dbReference>
<dbReference type="CDD" id="cd18791">
    <property type="entry name" value="SF2_C_RHA"/>
    <property type="match status" value="1"/>
</dbReference>
<protein>
    <recommendedName>
        <fullName evidence="1">RNA helicase</fullName>
        <ecNumber evidence="1">3.6.4.13</ecNumber>
    </recommendedName>
</protein>
<dbReference type="InterPro" id="IPR001650">
    <property type="entry name" value="Helicase_C-like"/>
</dbReference>
<dbReference type="AlphaFoldDB" id="A0A0A0L9F8"/>
<dbReference type="Gramene" id="KGN57609">
    <property type="protein sequence ID" value="KGN57609"/>
    <property type="gene ID" value="Csa_3G228370"/>
</dbReference>
<reference evidence="5 6" key="3">
    <citation type="journal article" date="2010" name="BMC Genomics">
        <title>Transcriptome sequencing and comparative analysis of cucumber flowers with different sex types.</title>
        <authorList>
            <person name="Guo S."/>
            <person name="Zheng Y."/>
            <person name="Joung J.G."/>
            <person name="Liu S."/>
            <person name="Zhang Z."/>
            <person name="Crasta O.R."/>
            <person name="Sobral B.W."/>
            <person name="Xu Y."/>
            <person name="Huang S."/>
            <person name="Fei Z."/>
        </authorList>
    </citation>
    <scope>NUCLEOTIDE SEQUENCE [LARGE SCALE GENOMIC DNA]</scope>
    <source>
        <strain evidence="6">cv. 9930</strain>
    </source>
</reference>
<feature type="region of interest" description="Disordered" evidence="3">
    <location>
        <begin position="174"/>
        <end position="193"/>
    </location>
</feature>
<evidence type="ECO:0000256" key="1">
    <source>
        <dbReference type="ARBA" id="ARBA00012552"/>
    </source>
</evidence>
<dbReference type="EC" id="3.6.4.13" evidence="1"/>
<evidence type="ECO:0000313" key="5">
    <source>
        <dbReference type="EMBL" id="KGN57609.1"/>
    </source>
</evidence>
<evidence type="ECO:0000256" key="2">
    <source>
        <dbReference type="ARBA" id="ARBA00047984"/>
    </source>
</evidence>
<dbReference type="EMBL" id="CM002924">
    <property type="protein sequence ID" value="KGN57609.1"/>
    <property type="molecule type" value="Genomic_DNA"/>
</dbReference>
<comment type="catalytic activity">
    <reaction evidence="2">
        <text>ATP + H2O = ADP + phosphate + H(+)</text>
        <dbReference type="Rhea" id="RHEA:13065"/>
        <dbReference type="ChEBI" id="CHEBI:15377"/>
        <dbReference type="ChEBI" id="CHEBI:15378"/>
        <dbReference type="ChEBI" id="CHEBI:30616"/>
        <dbReference type="ChEBI" id="CHEBI:43474"/>
        <dbReference type="ChEBI" id="CHEBI:456216"/>
        <dbReference type="EC" id="3.6.4.13"/>
    </reaction>
</comment>
<reference evidence="5 6" key="4">
    <citation type="journal article" date="2011" name="BMC Genomics">
        <title>RNA-Seq improves annotation of protein-coding genes in the cucumber genome.</title>
        <authorList>
            <person name="Li Z."/>
            <person name="Zhang Z."/>
            <person name="Yan P."/>
            <person name="Huang S."/>
            <person name="Fei Z."/>
            <person name="Lin K."/>
        </authorList>
    </citation>
    <scope>NUCLEOTIDE SEQUENCE [LARGE SCALE GENOMIC DNA]</scope>
    <source>
        <strain evidence="6">cv. 9930</strain>
    </source>
</reference>
<organism evidence="5 6">
    <name type="scientific">Cucumis sativus</name>
    <name type="common">Cucumber</name>
    <dbReference type="NCBI Taxonomy" id="3659"/>
    <lineage>
        <taxon>Eukaryota</taxon>
        <taxon>Viridiplantae</taxon>
        <taxon>Streptophyta</taxon>
        <taxon>Embryophyta</taxon>
        <taxon>Tracheophyta</taxon>
        <taxon>Spermatophyta</taxon>
        <taxon>Magnoliopsida</taxon>
        <taxon>eudicotyledons</taxon>
        <taxon>Gunneridae</taxon>
        <taxon>Pentapetalae</taxon>
        <taxon>rosids</taxon>
        <taxon>fabids</taxon>
        <taxon>Cucurbitales</taxon>
        <taxon>Cucurbitaceae</taxon>
        <taxon>Benincaseae</taxon>
        <taxon>Cucumis</taxon>
    </lineage>
</organism>
<sequence length="245" mass="27297">MPQIVSSYQMLINAPVNYRRGKKNLILSGWGDDALLSEACTNPYYNSDCYQSYSELTQKNLERLNEHIIDYDLLEDLVIHVDKTFDEGAILVFLPGVSEIHLLYDRLAASYQFGGQASDWILPLHSSIASTDQKKVFLRPPYGIRKVIIATNIAETSITIDDVVYVIDSGRHKENRYNPQKPNSLSSKTAQQSHGLITTVPSSSVGRELSHVSSEPLVPPILDVSNHCNPLSGKNSKLLISLPPF</sequence>
<dbReference type="Gene3D" id="3.40.50.300">
    <property type="entry name" value="P-loop containing nucleotide triphosphate hydrolases"/>
    <property type="match status" value="1"/>
</dbReference>
<dbReference type="STRING" id="3659.A0A0A0L9F8"/>
<dbReference type="PANTHER" id="PTHR18934">
    <property type="entry name" value="ATP-DEPENDENT RNA HELICASE"/>
    <property type="match status" value="1"/>
</dbReference>
<dbReference type="SUPFAM" id="SSF52540">
    <property type="entry name" value="P-loop containing nucleoside triphosphate hydrolases"/>
    <property type="match status" value="1"/>
</dbReference>
<proteinExistence type="predicted"/>
<evidence type="ECO:0000313" key="6">
    <source>
        <dbReference type="Proteomes" id="UP000029981"/>
    </source>
</evidence>
<dbReference type="PROSITE" id="PS51194">
    <property type="entry name" value="HELICASE_CTER"/>
    <property type="match status" value="1"/>
</dbReference>
<feature type="compositionally biased region" description="Polar residues" evidence="3">
    <location>
        <begin position="177"/>
        <end position="193"/>
    </location>
</feature>
<gene>
    <name evidence="5" type="ORF">Csa_3G228370</name>
</gene>
<name>A0A0A0L9F8_CUCSA</name>
<dbReference type="PANTHER" id="PTHR18934:SF246">
    <property type="entry name" value="DEXH-BOX ATP-DEPENDENT RNA HELICASE DEXH4, CHLOROPLASTIC-RELATED"/>
    <property type="match status" value="1"/>
</dbReference>
<reference evidence="5 6" key="2">
    <citation type="journal article" date="2009" name="PLoS ONE">
        <title>An integrated genetic and cytogenetic map of the cucumber genome.</title>
        <authorList>
            <person name="Ren Y."/>
            <person name="Zhang Z."/>
            <person name="Liu J."/>
            <person name="Staub J.E."/>
            <person name="Han Y."/>
            <person name="Cheng Z."/>
            <person name="Li X."/>
            <person name="Lu J."/>
            <person name="Miao H."/>
            <person name="Kang H."/>
            <person name="Xie B."/>
            <person name="Gu X."/>
            <person name="Wang X."/>
            <person name="Du Y."/>
            <person name="Jin W."/>
            <person name="Huang S."/>
        </authorList>
    </citation>
    <scope>NUCLEOTIDE SEQUENCE [LARGE SCALE GENOMIC DNA]</scope>
    <source>
        <strain evidence="6">cv. 9930</strain>
    </source>
</reference>
<feature type="domain" description="Helicase C-terminal" evidence="4">
    <location>
        <begin position="73"/>
        <end position="245"/>
    </location>
</feature>